<dbReference type="AlphaFoldDB" id="A0ABD3F7D3"/>
<keyword evidence="2" id="KW-1185">Reference proteome</keyword>
<dbReference type="EMBL" id="JBIMZQ010000032">
    <property type="protein sequence ID" value="KAL3662391.1"/>
    <property type="molecule type" value="Genomic_DNA"/>
</dbReference>
<accession>A0ABD3F7D3</accession>
<proteinExistence type="predicted"/>
<sequence>MGYWMQISHKQTIIRKAQAFPAMSEADLPAWVKVRYKWRSAHIRNTNSDVLKNAAVILIQSRSCISQP</sequence>
<gene>
    <name evidence="1" type="ORF">V7S43_012718</name>
</gene>
<organism evidence="1 2">
    <name type="scientific">Phytophthora oleae</name>
    <dbReference type="NCBI Taxonomy" id="2107226"/>
    <lineage>
        <taxon>Eukaryota</taxon>
        <taxon>Sar</taxon>
        <taxon>Stramenopiles</taxon>
        <taxon>Oomycota</taxon>
        <taxon>Peronosporomycetes</taxon>
        <taxon>Peronosporales</taxon>
        <taxon>Peronosporaceae</taxon>
        <taxon>Phytophthora</taxon>
    </lineage>
</organism>
<protein>
    <submittedName>
        <fullName evidence="1">Uncharacterized protein</fullName>
    </submittedName>
</protein>
<reference evidence="1 2" key="1">
    <citation type="submission" date="2024-09" db="EMBL/GenBank/DDBJ databases">
        <title>Genome sequencing and assembly of Phytophthora oleae, isolate VK10A, causative agent of rot of olive drupes.</title>
        <authorList>
            <person name="Conti Taguali S."/>
            <person name="Riolo M."/>
            <person name="La Spada F."/>
            <person name="Cacciola S.O."/>
            <person name="Dionisio G."/>
        </authorList>
    </citation>
    <scope>NUCLEOTIDE SEQUENCE [LARGE SCALE GENOMIC DNA]</scope>
    <source>
        <strain evidence="1 2">VK10A</strain>
    </source>
</reference>
<evidence type="ECO:0000313" key="1">
    <source>
        <dbReference type="EMBL" id="KAL3662391.1"/>
    </source>
</evidence>
<evidence type="ECO:0000313" key="2">
    <source>
        <dbReference type="Proteomes" id="UP001632037"/>
    </source>
</evidence>
<comment type="caution">
    <text evidence="1">The sequence shown here is derived from an EMBL/GenBank/DDBJ whole genome shotgun (WGS) entry which is preliminary data.</text>
</comment>
<name>A0ABD3F7D3_9STRA</name>
<dbReference type="Proteomes" id="UP001632037">
    <property type="component" value="Unassembled WGS sequence"/>
</dbReference>